<accession>A0ABN9KVP1</accession>
<comment type="caution">
    <text evidence="5">The sequence shown here is derived from an EMBL/GenBank/DDBJ whole genome shotgun (WGS) entry which is preliminary data.</text>
</comment>
<organism evidence="5 6">
    <name type="scientific">Ranitomeya imitator</name>
    <name type="common">mimic poison frog</name>
    <dbReference type="NCBI Taxonomy" id="111125"/>
    <lineage>
        <taxon>Eukaryota</taxon>
        <taxon>Metazoa</taxon>
        <taxon>Chordata</taxon>
        <taxon>Craniata</taxon>
        <taxon>Vertebrata</taxon>
        <taxon>Euteleostomi</taxon>
        <taxon>Amphibia</taxon>
        <taxon>Batrachia</taxon>
        <taxon>Anura</taxon>
        <taxon>Neobatrachia</taxon>
        <taxon>Hyloidea</taxon>
        <taxon>Dendrobatidae</taxon>
        <taxon>Dendrobatinae</taxon>
        <taxon>Ranitomeya</taxon>
    </lineage>
</organism>
<sequence>MDGISHVTAEEEKNCSTEDCVTGRGSSRITGTRQRLQRQRCLDAGITFHNNSTAALRPRVTTPQERRWHAMECALSSNKAPHNSSINHIESVLQQLDEAQSQMEELFQERKVKLELFLQLRIFERDAIDIISDLESWNEELTLQMNNFDTEDLTLAEQRLQHHADKALTMNNLTFDVIHQGQDLLQYVNEVQGSGI</sequence>
<name>A0ABN9KVP1_9NEOB</name>
<feature type="domain" description="Kalirin/TRIO-like spectrin repeats" evidence="4">
    <location>
        <begin position="119"/>
        <end position="193"/>
    </location>
</feature>
<proteinExistence type="predicted"/>
<dbReference type="InterPro" id="IPR058918">
    <property type="entry name" value="KALRN/TRIO-like_spectrin"/>
</dbReference>
<feature type="non-terminal residue" evidence="5">
    <location>
        <position position="196"/>
    </location>
</feature>
<evidence type="ECO:0000313" key="5">
    <source>
        <dbReference type="EMBL" id="CAJ0925957.1"/>
    </source>
</evidence>
<evidence type="ECO:0000256" key="2">
    <source>
        <dbReference type="SAM" id="Coils"/>
    </source>
</evidence>
<dbReference type="PANTHER" id="PTHR22826:SF104">
    <property type="entry name" value="TRIPLE FUNCTIONAL DOMAIN PROTEIN"/>
    <property type="match status" value="1"/>
</dbReference>
<dbReference type="EMBL" id="CAUEEQ010003747">
    <property type="protein sequence ID" value="CAJ0925957.1"/>
    <property type="molecule type" value="Genomic_DNA"/>
</dbReference>
<dbReference type="Pfam" id="PF23323">
    <property type="entry name" value="Spectrin_6"/>
    <property type="match status" value="1"/>
</dbReference>
<evidence type="ECO:0000256" key="1">
    <source>
        <dbReference type="ARBA" id="ARBA00022658"/>
    </source>
</evidence>
<feature type="region of interest" description="Disordered" evidence="3">
    <location>
        <begin position="1"/>
        <end position="27"/>
    </location>
</feature>
<evidence type="ECO:0000313" key="6">
    <source>
        <dbReference type="Proteomes" id="UP001176940"/>
    </source>
</evidence>
<protein>
    <recommendedName>
        <fullName evidence="4">Kalirin/TRIO-like spectrin repeats domain-containing protein</fullName>
    </recommendedName>
</protein>
<keyword evidence="6" id="KW-1185">Reference proteome</keyword>
<gene>
    <name evidence="5" type="ORF">RIMI_LOCUS2638502</name>
</gene>
<dbReference type="Gene3D" id="1.20.58.60">
    <property type="match status" value="1"/>
</dbReference>
<keyword evidence="1" id="KW-0344">Guanine-nucleotide releasing factor</keyword>
<dbReference type="Proteomes" id="UP001176940">
    <property type="component" value="Unassembled WGS sequence"/>
</dbReference>
<keyword evidence="2" id="KW-0175">Coiled coil</keyword>
<dbReference type="PANTHER" id="PTHR22826">
    <property type="entry name" value="RHO GUANINE EXCHANGE FACTOR-RELATED"/>
    <property type="match status" value="1"/>
</dbReference>
<reference evidence="5" key="1">
    <citation type="submission" date="2023-07" db="EMBL/GenBank/DDBJ databases">
        <authorList>
            <person name="Stuckert A."/>
        </authorList>
    </citation>
    <scope>NUCLEOTIDE SEQUENCE</scope>
</reference>
<dbReference type="InterPro" id="IPR051336">
    <property type="entry name" value="RhoGEF_Guanine_NuclExch_SF"/>
</dbReference>
<evidence type="ECO:0000259" key="4">
    <source>
        <dbReference type="Pfam" id="PF23323"/>
    </source>
</evidence>
<feature type="coiled-coil region" evidence="2">
    <location>
        <begin position="89"/>
        <end position="116"/>
    </location>
</feature>
<evidence type="ECO:0000256" key="3">
    <source>
        <dbReference type="SAM" id="MobiDB-lite"/>
    </source>
</evidence>